<dbReference type="EMBL" id="JAULSY010000265">
    <property type="protein sequence ID" value="KAK0653583.1"/>
    <property type="molecule type" value="Genomic_DNA"/>
</dbReference>
<protein>
    <submittedName>
        <fullName evidence="3">Uncharacterized protein</fullName>
    </submittedName>
</protein>
<keyword evidence="2" id="KW-1133">Transmembrane helix</keyword>
<comment type="caution">
    <text evidence="3">The sequence shown here is derived from an EMBL/GenBank/DDBJ whole genome shotgun (WGS) entry which is preliminary data.</text>
</comment>
<proteinExistence type="predicted"/>
<sequence length="86" mass="9123">MSATRSLTTLSGALRSRLPQRTILPACRQQVRHVNTEGEELGGVQGSEPPSPKKNPVNWRAGAITGAGVGIACGLMLWSKKKDGKI</sequence>
<keyword evidence="2" id="KW-0472">Membrane</keyword>
<evidence type="ECO:0000256" key="2">
    <source>
        <dbReference type="SAM" id="Phobius"/>
    </source>
</evidence>
<gene>
    <name evidence="3" type="ORF">QBC41DRAFT_308500</name>
</gene>
<dbReference type="AlphaFoldDB" id="A0AA39YJ72"/>
<dbReference type="Proteomes" id="UP001174997">
    <property type="component" value="Unassembled WGS sequence"/>
</dbReference>
<feature type="transmembrane region" description="Helical" evidence="2">
    <location>
        <begin position="59"/>
        <end position="78"/>
    </location>
</feature>
<keyword evidence="2" id="KW-0812">Transmembrane</keyword>
<evidence type="ECO:0000256" key="1">
    <source>
        <dbReference type="SAM" id="MobiDB-lite"/>
    </source>
</evidence>
<evidence type="ECO:0000313" key="3">
    <source>
        <dbReference type="EMBL" id="KAK0653583.1"/>
    </source>
</evidence>
<keyword evidence="4" id="KW-1185">Reference proteome</keyword>
<evidence type="ECO:0000313" key="4">
    <source>
        <dbReference type="Proteomes" id="UP001174997"/>
    </source>
</evidence>
<feature type="region of interest" description="Disordered" evidence="1">
    <location>
        <begin position="35"/>
        <end position="59"/>
    </location>
</feature>
<organism evidence="3 4">
    <name type="scientific">Cercophora samala</name>
    <dbReference type="NCBI Taxonomy" id="330535"/>
    <lineage>
        <taxon>Eukaryota</taxon>
        <taxon>Fungi</taxon>
        <taxon>Dikarya</taxon>
        <taxon>Ascomycota</taxon>
        <taxon>Pezizomycotina</taxon>
        <taxon>Sordariomycetes</taxon>
        <taxon>Sordariomycetidae</taxon>
        <taxon>Sordariales</taxon>
        <taxon>Lasiosphaeriaceae</taxon>
        <taxon>Cercophora</taxon>
    </lineage>
</organism>
<accession>A0AA39YJ72</accession>
<name>A0AA39YJ72_9PEZI</name>
<reference evidence="3" key="1">
    <citation type="submission" date="2023-06" db="EMBL/GenBank/DDBJ databases">
        <title>Genome-scale phylogeny and comparative genomics of the fungal order Sordariales.</title>
        <authorList>
            <consortium name="Lawrence Berkeley National Laboratory"/>
            <person name="Hensen N."/>
            <person name="Bonometti L."/>
            <person name="Westerberg I."/>
            <person name="Brannstrom I.O."/>
            <person name="Guillou S."/>
            <person name="Cros-Aarteil S."/>
            <person name="Calhoun S."/>
            <person name="Haridas S."/>
            <person name="Kuo A."/>
            <person name="Mondo S."/>
            <person name="Pangilinan J."/>
            <person name="Riley R."/>
            <person name="Labutti K."/>
            <person name="Andreopoulos B."/>
            <person name="Lipzen A."/>
            <person name="Chen C."/>
            <person name="Yanf M."/>
            <person name="Daum C."/>
            <person name="Ng V."/>
            <person name="Clum A."/>
            <person name="Steindorff A."/>
            <person name="Ohm R."/>
            <person name="Martin F."/>
            <person name="Silar P."/>
            <person name="Natvig D."/>
            <person name="Lalanne C."/>
            <person name="Gautier V."/>
            <person name="Ament-Velasquez S.L."/>
            <person name="Kruys A."/>
            <person name="Hutchinson M.I."/>
            <person name="Powell A.J."/>
            <person name="Barry K."/>
            <person name="Miller A.N."/>
            <person name="Grigoriev I.V."/>
            <person name="Debuchy R."/>
            <person name="Gladieux P."/>
            <person name="Thoren M.H."/>
            <person name="Johannesson H."/>
        </authorList>
    </citation>
    <scope>NUCLEOTIDE SEQUENCE</scope>
    <source>
        <strain evidence="3">CBS 307.81</strain>
    </source>
</reference>